<comment type="subcellular location">
    <subcellularLocation>
        <location evidence="1">Cell membrane</location>
        <topology evidence="1">Multi-pass membrane protein</topology>
    </subcellularLocation>
</comment>
<reference evidence="9" key="2">
    <citation type="submission" date="2021-04" db="EMBL/GenBank/DDBJ databases">
        <authorList>
            <person name="Gilroy R."/>
        </authorList>
    </citation>
    <scope>NUCLEOTIDE SEQUENCE</scope>
    <source>
        <strain evidence="9">CHK185-5351</strain>
    </source>
</reference>
<evidence type="ECO:0000256" key="3">
    <source>
        <dbReference type="ARBA" id="ARBA00022475"/>
    </source>
</evidence>
<evidence type="ECO:0000256" key="5">
    <source>
        <dbReference type="ARBA" id="ARBA00022989"/>
    </source>
</evidence>
<feature type="transmembrane region" description="Helical" evidence="7">
    <location>
        <begin position="183"/>
        <end position="204"/>
    </location>
</feature>
<keyword evidence="3" id="KW-1003">Cell membrane</keyword>
<gene>
    <name evidence="9" type="ORF">H9705_01500</name>
</gene>
<dbReference type="Proteomes" id="UP000823849">
    <property type="component" value="Unassembled WGS sequence"/>
</dbReference>
<dbReference type="PANTHER" id="PTHR32309:SF13">
    <property type="entry name" value="FERRIC ENTEROBACTIN TRANSPORT PROTEIN FEPE"/>
    <property type="match status" value="1"/>
</dbReference>
<evidence type="ECO:0000313" key="10">
    <source>
        <dbReference type="Proteomes" id="UP000823849"/>
    </source>
</evidence>
<organism evidence="9 10">
    <name type="scientific">Candidatus Fusicatenibacter intestinigallinarum</name>
    <dbReference type="NCBI Taxonomy" id="2838598"/>
    <lineage>
        <taxon>Bacteria</taxon>
        <taxon>Bacillati</taxon>
        <taxon>Bacillota</taxon>
        <taxon>Clostridia</taxon>
        <taxon>Lachnospirales</taxon>
        <taxon>Lachnospiraceae</taxon>
        <taxon>Fusicatenibacter</taxon>
    </lineage>
</organism>
<comment type="similarity">
    <text evidence="2">Belongs to the CpsC/CapA family.</text>
</comment>
<evidence type="ECO:0000313" key="9">
    <source>
        <dbReference type="EMBL" id="HJC14490.1"/>
    </source>
</evidence>
<comment type="caution">
    <text evidence="9">The sequence shown here is derived from an EMBL/GenBank/DDBJ whole genome shotgun (WGS) entry which is preliminary data.</text>
</comment>
<dbReference type="AlphaFoldDB" id="A0A9D2N880"/>
<feature type="domain" description="Polysaccharide chain length determinant N-terminal" evidence="8">
    <location>
        <begin position="13"/>
        <end position="100"/>
    </location>
</feature>
<dbReference type="InterPro" id="IPR003856">
    <property type="entry name" value="LPS_length_determ_N"/>
</dbReference>
<reference evidence="9" key="1">
    <citation type="journal article" date="2021" name="PeerJ">
        <title>Extensive microbial diversity within the chicken gut microbiome revealed by metagenomics and culture.</title>
        <authorList>
            <person name="Gilroy R."/>
            <person name="Ravi A."/>
            <person name="Getino M."/>
            <person name="Pursley I."/>
            <person name="Horton D.L."/>
            <person name="Alikhan N.F."/>
            <person name="Baker D."/>
            <person name="Gharbi K."/>
            <person name="Hall N."/>
            <person name="Watson M."/>
            <person name="Adriaenssens E.M."/>
            <person name="Foster-Nyarko E."/>
            <person name="Jarju S."/>
            <person name="Secka A."/>
            <person name="Antonio M."/>
            <person name="Oren A."/>
            <person name="Chaudhuri R.R."/>
            <person name="La Ragione R."/>
            <person name="Hildebrand F."/>
            <person name="Pallen M.J."/>
        </authorList>
    </citation>
    <scope>NUCLEOTIDE SEQUENCE</scope>
    <source>
        <strain evidence="9">CHK185-5351</strain>
    </source>
</reference>
<dbReference type="GO" id="GO:0004713">
    <property type="term" value="F:protein tyrosine kinase activity"/>
    <property type="evidence" value="ECO:0007669"/>
    <property type="project" value="TreeGrafter"/>
</dbReference>
<keyword evidence="4 7" id="KW-0812">Transmembrane</keyword>
<dbReference type="Pfam" id="PF02706">
    <property type="entry name" value="Wzz"/>
    <property type="match status" value="1"/>
</dbReference>
<evidence type="ECO:0000256" key="4">
    <source>
        <dbReference type="ARBA" id="ARBA00022692"/>
    </source>
</evidence>
<name>A0A9D2N880_9FIRM</name>
<feature type="transmembrane region" description="Helical" evidence="7">
    <location>
        <begin position="27"/>
        <end position="49"/>
    </location>
</feature>
<proteinExistence type="inferred from homology"/>
<sequence>MEQLNEMQNDEIEIDLLELFYVLRRKWYLLLASLLVFALAAGIGTKFLITPQYQSSSMIYILTKTTSVTSLADLQIGSQLTIDFETLATSRPVVNNVREKLGLEEISYDEFVGLLTISNPADTRILKITATYPDPETAQQIANAMADATADRVAEIMVTDRPTIVEEAIVAKNPSSPSLFRNVLMGGALGLILAAAILIVRHLMDDTIKTEEDVEKYLQLNTLAAFTYNKQVSAAAAEKRKSA</sequence>
<dbReference type="InterPro" id="IPR050445">
    <property type="entry name" value="Bact_polysacc_biosynth/exp"/>
</dbReference>
<accession>A0A9D2N880</accession>
<dbReference type="EMBL" id="DWWU01000008">
    <property type="protein sequence ID" value="HJC14490.1"/>
    <property type="molecule type" value="Genomic_DNA"/>
</dbReference>
<evidence type="ECO:0000256" key="2">
    <source>
        <dbReference type="ARBA" id="ARBA00006683"/>
    </source>
</evidence>
<protein>
    <submittedName>
        <fullName evidence="9">Polysaccharide export protein</fullName>
    </submittedName>
</protein>
<evidence type="ECO:0000256" key="6">
    <source>
        <dbReference type="ARBA" id="ARBA00023136"/>
    </source>
</evidence>
<dbReference type="GO" id="GO:0005886">
    <property type="term" value="C:plasma membrane"/>
    <property type="evidence" value="ECO:0007669"/>
    <property type="project" value="UniProtKB-SubCell"/>
</dbReference>
<evidence type="ECO:0000256" key="7">
    <source>
        <dbReference type="SAM" id="Phobius"/>
    </source>
</evidence>
<keyword evidence="6 7" id="KW-0472">Membrane</keyword>
<evidence type="ECO:0000259" key="8">
    <source>
        <dbReference type="Pfam" id="PF02706"/>
    </source>
</evidence>
<dbReference type="PANTHER" id="PTHR32309">
    <property type="entry name" value="TYROSINE-PROTEIN KINASE"/>
    <property type="match status" value="1"/>
</dbReference>
<evidence type="ECO:0000256" key="1">
    <source>
        <dbReference type="ARBA" id="ARBA00004651"/>
    </source>
</evidence>
<keyword evidence="5 7" id="KW-1133">Transmembrane helix</keyword>